<evidence type="ECO:0000313" key="1">
    <source>
        <dbReference type="EMBL" id="KKN56305.1"/>
    </source>
</evidence>
<organism evidence="1">
    <name type="scientific">marine sediment metagenome</name>
    <dbReference type="NCBI Taxonomy" id="412755"/>
    <lineage>
        <taxon>unclassified sequences</taxon>
        <taxon>metagenomes</taxon>
        <taxon>ecological metagenomes</taxon>
    </lineage>
</organism>
<proteinExistence type="predicted"/>
<protein>
    <recommendedName>
        <fullName evidence="2">SnoaL-like domain-containing protein</fullName>
    </recommendedName>
</protein>
<dbReference type="SUPFAM" id="SSF54427">
    <property type="entry name" value="NTF2-like"/>
    <property type="match status" value="1"/>
</dbReference>
<gene>
    <name evidence="1" type="ORF">LCGC14_0573480</name>
</gene>
<sequence length="284" mass="31935">MINAIIDLYTKADIKTISGKLLRSSRWQQHHFTAMGSLQAQPLWLNFLAQYGVSELISKTHSKGQELETLQLVLQPKKLLKPVRLSFVIKHNNTFIKSVKCVVDTLLLANNEFANGESNNALVIPKLPKSDPIMISDLDNQLHPTTFHATPSDICELPAQIAETLNNWWQIWQLNNLANFESVYAKNADVILAGSNETQSKDTLLNCHLALSQSLSRRYAQLETLQFDSASNQATICWTLDGTFNAKNVRVRQQILTVITITNTLISSEVMQFDTLALNQQFAL</sequence>
<dbReference type="Gene3D" id="3.10.450.50">
    <property type="match status" value="1"/>
</dbReference>
<accession>A0A0F9RIL8</accession>
<comment type="caution">
    <text evidence="1">The sequence shown here is derived from an EMBL/GenBank/DDBJ whole genome shotgun (WGS) entry which is preliminary data.</text>
</comment>
<dbReference type="AlphaFoldDB" id="A0A0F9RIL8"/>
<name>A0A0F9RIL8_9ZZZZ</name>
<evidence type="ECO:0008006" key="2">
    <source>
        <dbReference type="Google" id="ProtNLM"/>
    </source>
</evidence>
<dbReference type="EMBL" id="LAZR01000849">
    <property type="protein sequence ID" value="KKN56305.1"/>
    <property type="molecule type" value="Genomic_DNA"/>
</dbReference>
<dbReference type="InterPro" id="IPR032710">
    <property type="entry name" value="NTF2-like_dom_sf"/>
</dbReference>
<reference evidence="1" key="1">
    <citation type="journal article" date="2015" name="Nature">
        <title>Complex archaea that bridge the gap between prokaryotes and eukaryotes.</title>
        <authorList>
            <person name="Spang A."/>
            <person name="Saw J.H."/>
            <person name="Jorgensen S.L."/>
            <person name="Zaremba-Niedzwiedzka K."/>
            <person name="Martijn J."/>
            <person name="Lind A.E."/>
            <person name="van Eijk R."/>
            <person name="Schleper C."/>
            <person name="Guy L."/>
            <person name="Ettema T.J."/>
        </authorList>
    </citation>
    <scope>NUCLEOTIDE SEQUENCE</scope>
</reference>